<dbReference type="PROSITE" id="PS50893">
    <property type="entry name" value="ABC_TRANSPORTER_2"/>
    <property type="match status" value="1"/>
</dbReference>
<evidence type="ECO:0000313" key="6">
    <source>
        <dbReference type="Proteomes" id="UP000287857"/>
    </source>
</evidence>
<protein>
    <submittedName>
        <fullName evidence="5">ABC transporter ATP-binding protein</fullName>
    </submittedName>
</protein>
<dbReference type="GO" id="GO:0005524">
    <property type="term" value="F:ATP binding"/>
    <property type="evidence" value="ECO:0007669"/>
    <property type="project" value="UniProtKB-KW"/>
</dbReference>
<evidence type="ECO:0000313" key="5">
    <source>
        <dbReference type="EMBL" id="RSU00190.1"/>
    </source>
</evidence>
<evidence type="ECO:0000256" key="3">
    <source>
        <dbReference type="ARBA" id="ARBA00022840"/>
    </source>
</evidence>
<dbReference type="GO" id="GO:0015808">
    <property type="term" value="P:L-alanine transport"/>
    <property type="evidence" value="ECO:0007669"/>
    <property type="project" value="TreeGrafter"/>
</dbReference>
<dbReference type="PROSITE" id="PS00211">
    <property type="entry name" value="ABC_TRANSPORTER_1"/>
    <property type="match status" value="1"/>
</dbReference>
<dbReference type="GO" id="GO:0015192">
    <property type="term" value="F:L-phenylalanine transmembrane transporter activity"/>
    <property type="evidence" value="ECO:0007669"/>
    <property type="project" value="TreeGrafter"/>
</dbReference>
<dbReference type="GO" id="GO:0016887">
    <property type="term" value="F:ATP hydrolysis activity"/>
    <property type="evidence" value="ECO:0007669"/>
    <property type="project" value="InterPro"/>
</dbReference>
<dbReference type="InterPro" id="IPR032823">
    <property type="entry name" value="BCA_ABC_TP_C"/>
</dbReference>
<gene>
    <name evidence="5" type="ORF">CBF37_02525</name>
</gene>
<dbReference type="AlphaFoldDB" id="A0A430A1D1"/>
<comment type="caution">
    <text evidence="5">The sequence shown here is derived from an EMBL/GenBank/DDBJ whole genome shotgun (WGS) entry which is preliminary data.</text>
</comment>
<reference evidence="5 6" key="1">
    <citation type="submission" date="2017-05" db="EMBL/GenBank/DDBJ databases">
        <title>Vagococcus spp. assemblies.</title>
        <authorList>
            <person name="Gulvik C.A."/>
        </authorList>
    </citation>
    <scope>NUCLEOTIDE SEQUENCE [LARGE SCALE GENOMIC DNA]</scope>
    <source>
        <strain evidence="5 6">SS1995</strain>
    </source>
</reference>
<dbReference type="FunFam" id="3.40.50.300:FF:000421">
    <property type="entry name" value="Branched-chain amino acid ABC transporter ATP-binding protein"/>
    <property type="match status" value="1"/>
</dbReference>
<dbReference type="SUPFAM" id="SSF52540">
    <property type="entry name" value="P-loop containing nucleoside triphosphate hydrolases"/>
    <property type="match status" value="1"/>
</dbReference>
<dbReference type="Gene3D" id="3.40.50.300">
    <property type="entry name" value="P-loop containing nucleotide triphosphate hydrolases"/>
    <property type="match status" value="1"/>
</dbReference>
<evidence type="ECO:0000259" key="4">
    <source>
        <dbReference type="PROSITE" id="PS50893"/>
    </source>
</evidence>
<name>A0A430A1D1_9ENTE</name>
<sequence length="258" mass="28737">MSLLTVNNLTKNFGGLTAVSNVNLKLDTNELVGLIGPNGAGKTTLFNLLTGVYVPSEGDVLFNNDIQEIRLNGKKPFKIANLGLSRTFQNIRLFKDLTVLDNVLIALNTKQHEGTLTGILRLPKFFKDEDLMEQKALKLLAIFDLAEKANSLAKNLSYGEQRRLEIVRALGTDPKLLFLDEPAAGMNPQETAELTELIKKIQKEFNLTILLIEHDMSLVMDVCERIYVLEYGQIIAEGLPQEIKENPRVIKAYLGGDL</sequence>
<dbReference type="Proteomes" id="UP000287857">
    <property type="component" value="Unassembled WGS sequence"/>
</dbReference>
<dbReference type="EMBL" id="NGJS01000002">
    <property type="protein sequence ID" value="RSU00190.1"/>
    <property type="molecule type" value="Genomic_DNA"/>
</dbReference>
<keyword evidence="6" id="KW-1185">Reference proteome</keyword>
<evidence type="ECO:0000256" key="2">
    <source>
        <dbReference type="ARBA" id="ARBA00022741"/>
    </source>
</evidence>
<proteinExistence type="predicted"/>
<dbReference type="InterPro" id="IPR017871">
    <property type="entry name" value="ABC_transporter-like_CS"/>
</dbReference>
<dbReference type="OrthoDB" id="9805514at2"/>
<feature type="domain" description="ABC transporter" evidence="4">
    <location>
        <begin position="4"/>
        <end position="256"/>
    </location>
</feature>
<dbReference type="Pfam" id="PF12399">
    <property type="entry name" value="BCA_ABC_TP_C"/>
    <property type="match status" value="1"/>
</dbReference>
<dbReference type="InterPro" id="IPR027417">
    <property type="entry name" value="P-loop_NTPase"/>
</dbReference>
<dbReference type="CDD" id="cd03219">
    <property type="entry name" value="ABC_Mj1267_LivG_branched"/>
    <property type="match status" value="1"/>
</dbReference>
<dbReference type="GO" id="GO:0005304">
    <property type="term" value="F:L-valine transmembrane transporter activity"/>
    <property type="evidence" value="ECO:0007669"/>
    <property type="project" value="TreeGrafter"/>
</dbReference>
<dbReference type="RefSeq" id="WP_125983142.1">
    <property type="nucleotide sequence ID" value="NZ_NGJS01000002.1"/>
</dbReference>
<organism evidence="5 6">
    <name type="scientific">Vagococcus vulneris</name>
    <dbReference type="NCBI Taxonomy" id="1977869"/>
    <lineage>
        <taxon>Bacteria</taxon>
        <taxon>Bacillati</taxon>
        <taxon>Bacillota</taxon>
        <taxon>Bacilli</taxon>
        <taxon>Lactobacillales</taxon>
        <taxon>Enterococcaceae</taxon>
        <taxon>Vagococcus</taxon>
    </lineage>
</organism>
<dbReference type="GO" id="GO:0005886">
    <property type="term" value="C:plasma membrane"/>
    <property type="evidence" value="ECO:0007669"/>
    <property type="project" value="TreeGrafter"/>
</dbReference>
<dbReference type="PANTHER" id="PTHR45772">
    <property type="entry name" value="CONSERVED COMPONENT OF ABC TRANSPORTER FOR NATURAL AMINO ACIDS-RELATED"/>
    <property type="match status" value="1"/>
</dbReference>
<keyword evidence="1" id="KW-0813">Transport</keyword>
<dbReference type="InterPro" id="IPR003593">
    <property type="entry name" value="AAA+_ATPase"/>
</dbReference>
<dbReference type="GO" id="GO:1903805">
    <property type="term" value="P:L-valine import across plasma membrane"/>
    <property type="evidence" value="ECO:0007669"/>
    <property type="project" value="TreeGrafter"/>
</dbReference>
<keyword evidence="3 5" id="KW-0067">ATP-binding</keyword>
<dbReference type="Pfam" id="PF00005">
    <property type="entry name" value="ABC_tran"/>
    <property type="match status" value="1"/>
</dbReference>
<dbReference type="InterPro" id="IPR003439">
    <property type="entry name" value="ABC_transporter-like_ATP-bd"/>
</dbReference>
<dbReference type="GO" id="GO:0015188">
    <property type="term" value="F:L-isoleucine transmembrane transporter activity"/>
    <property type="evidence" value="ECO:0007669"/>
    <property type="project" value="TreeGrafter"/>
</dbReference>
<dbReference type="InterPro" id="IPR051120">
    <property type="entry name" value="ABC_AA/LPS_Transport"/>
</dbReference>
<keyword evidence="2" id="KW-0547">Nucleotide-binding</keyword>
<accession>A0A430A1D1</accession>
<dbReference type="GO" id="GO:1903806">
    <property type="term" value="P:L-isoleucine import across plasma membrane"/>
    <property type="evidence" value="ECO:0007669"/>
    <property type="project" value="TreeGrafter"/>
</dbReference>
<dbReference type="GO" id="GO:0042941">
    <property type="term" value="P:D-alanine transmembrane transport"/>
    <property type="evidence" value="ECO:0007669"/>
    <property type="project" value="TreeGrafter"/>
</dbReference>
<dbReference type="PANTHER" id="PTHR45772:SF7">
    <property type="entry name" value="AMINO ACID ABC TRANSPORTER ATP-BINDING PROTEIN"/>
    <property type="match status" value="1"/>
</dbReference>
<dbReference type="SMART" id="SM00382">
    <property type="entry name" value="AAA"/>
    <property type="match status" value="1"/>
</dbReference>
<evidence type="ECO:0000256" key="1">
    <source>
        <dbReference type="ARBA" id="ARBA00022448"/>
    </source>
</evidence>